<dbReference type="AlphaFoldDB" id="A0A1H1SYM8"/>
<proteinExistence type="predicted"/>
<evidence type="ECO:0000313" key="1">
    <source>
        <dbReference type="EMBL" id="SDS53105.1"/>
    </source>
</evidence>
<dbReference type="EMBL" id="LT629736">
    <property type="protein sequence ID" value="SDS53105.1"/>
    <property type="molecule type" value="Genomic_DNA"/>
</dbReference>
<gene>
    <name evidence="1" type="ORF">SAMN05216421_1695</name>
</gene>
<organism evidence="1 2">
    <name type="scientific">Halopseudomonas xinjiangensis</name>
    <dbReference type="NCBI Taxonomy" id="487184"/>
    <lineage>
        <taxon>Bacteria</taxon>
        <taxon>Pseudomonadati</taxon>
        <taxon>Pseudomonadota</taxon>
        <taxon>Gammaproteobacteria</taxon>
        <taxon>Pseudomonadales</taxon>
        <taxon>Pseudomonadaceae</taxon>
        <taxon>Halopseudomonas</taxon>
    </lineage>
</organism>
<dbReference type="STRING" id="487184.SAMN05216421_1695"/>
<accession>A0A1H1SYM8</accession>
<keyword evidence="2" id="KW-1185">Reference proteome</keyword>
<sequence length="49" mass="5589">MLVIEDTPEGSARTVQAEENYLVTHMQERHLNTFGLITFSVLAYCLDCE</sequence>
<dbReference type="Proteomes" id="UP000243207">
    <property type="component" value="Chromosome I"/>
</dbReference>
<protein>
    <submittedName>
        <fullName evidence="1">Uncharacterized protein</fullName>
    </submittedName>
</protein>
<name>A0A1H1SYM8_9GAMM</name>
<reference evidence="2" key="1">
    <citation type="submission" date="2016-10" db="EMBL/GenBank/DDBJ databases">
        <authorList>
            <person name="Varghese N."/>
            <person name="Submissions S."/>
        </authorList>
    </citation>
    <scope>NUCLEOTIDE SEQUENCE [LARGE SCALE GENOMIC DNA]</scope>
    <source>
        <strain evidence="2">NRRL B-51270</strain>
    </source>
</reference>
<evidence type="ECO:0000313" key="2">
    <source>
        <dbReference type="Proteomes" id="UP000243207"/>
    </source>
</evidence>